<name>A0A5C6AAW0_9BACT</name>
<dbReference type="AlphaFoldDB" id="A0A5C6AAW0"/>
<comment type="caution">
    <text evidence="1">The sequence shown here is derived from an EMBL/GenBank/DDBJ whole genome shotgun (WGS) entry which is preliminary data.</text>
</comment>
<accession>A0A5C6AAW0</accession>
<keyword evidence="2" id="KW-1185">Reference proteome</keyword>
<evidence type="ECO:0000313" key="1">
    <source>
        <dbReference type="EMBL" id="TWT95463.1"/>
    </source>
</evidence>
<proteinExistence type="predicted"/>
<dbReference type="EMBL" id="SJPM01000006">
    <property type="protein sequence ID" value="TWT95463.1"/>
    <property type="molecule type" value="Genomic_DNA"/>
</dbReference>
<evidence type="ECO:0000313" key="2">
    <source>
        <dbReference type="Proteomes" id="UP000316213"/>
    </source>
</evidence>
<gene>
    <name evidence="1" type="ORF">Pla100_31040</name>
</gene>
<dbReference type="Proteomes" id="UP000316213">
    <property type="component" value="Unassembled WGS sequence"/>
</dbReference>
<reference evidence="1 2" key="1">
    <citation type="submission" date="2019-02" db="EMBL/GenBank/DDBJ databases">
        <title>Deep-cultivation of Planctomycetes and their phenomic and genomic characterization uncovers novel biology.</title>
        <authorList>
            <person name="Wiegand S."/>
            <person name="Jogler M."/>
            <person name="Boedeker C."/>
            <person name="Pinto D."/>
            <person name="Vollmers J."/>
            <person name="Rivas-Marin E."/>
            <person name="Kohn T."/>
            <person name="Peeters S.H."/>
            <person name="Heuer A."/>
            <person name="Rast P."/>
            <person name="Oberbeckmann S."/>
            <person name="Bunk B."/>
            <person name="Jeske O."/>
            <person name="Meyerdierks A."/>
            <person name="Storesund J.E."/>
            <person name="Kallscheuer N."/>
            <person name="Luecker S."/>
            <person name="Lage O.M."/>
            <person name="Pohl T."/>
            <person name="Merkel B.J."/>
            <person name="Hornburger P."/>
            <person name="Mueller R.-W."/>
            <person name="Bruemmer F."/>
            <person name="Labrenz M."/>
            <person name="Spormann A.M."/>
            <person name="Op Den Camp H."/>
            <person name="Overmann J."/>
            <person name="Amann R."/>
            <person name="Jetten M.S.M."/>
            <person name="Mascher T."/>
            <person name="Medema M.H."/>
            <person name="Devos D.P."/>
            <person name="Kaster A.-K."/>
            <person name="Ovreas L."/>
            <person name="Rohde M."/>
            <person name="Galperin M.Y."/>
            <person name="Jogler C."/>
        </authorList>
    </citation>
    <scope>NUCLEOTIDE SEQUENCE [LARGE SCALE GENOMIC DNA]</scope>
    <source>
        <strain evidence="1 2">Pla100</strain>
    </source>
</reference>
<organism evidence="1 2">
    <name type="scientific">Neorhodopirellula pilleata</name>
    <dbReference type="NCBI Taxonomy" id="2714738"/>
    <lineage>
        <taxon>Bacteria</taxon>
        <taxon>Pseudomonadati</taxon>
        <taxon>Planctomycetota</taxon>
        <taxon>Planctomycetia</taxon>
        <taxon>Pirellulales</taxon>
        <taxon>Pirellulaceae</taxon>
        <taxon>Neorhodopirellula</taxon>
    </lineage>
</organism>
<dbReference type="RefSeq" id="WP_146578539.1">
    <property type="nucleotide sequence ID" value="NZ_SJPM01000006.1"/>
</dbReference>
<protein>
    <submittedName>
        <fullName evidence="1">Uncharacterized protein</fullName>
    </submittedName>
</protein>
<sequence length="77" mass="8597">MDESLSRYAHRLKTADRERLSQLPPETAQAEAEAILNATHWTVKDDSQLAWPGDLAEDDAALWFGSQALDEKVDDGE</sequence>